<sequence length="137" mass="15504">MAGRTRASENRRQVRPQPGTLPGERQEAEGKLQVSRALLLRAQRCLNPKDIPCPGGPDRKNEHVLLGKGNKVYTWKSRHIEKGEEGEVVFVLNIKEFYCSVLNQANLLKKLLGRERSAEHSAKPKHKHDSSMKLLAF</sequence>
<keyword evidence="3" id="KW-1185">Reference proteome</keyword>
<dbReference type="EMBL" id="AKHW03004724">
    <property type="protein sequence ID" value="KYO28975.1"/>
    <property type="molecule type" value="Genomic_DNA"/>
</dbReference>
<feature type="region of interest" description="Disordered" evidence="1">
    <location>
        <begin position="117"/>
        <end position="137"/>
    </location>
</feature>
<evidence type="ECO:0000313" key="2">
    <source>
        <dbReference type="EMBL" id="KYO28975.1"/>
    </source>
</evidence>
<evidence type="ECO:0000313" key="3">
    <source>
        <dbReference type="Proteomes" id="UP000050525"/>
    </source>
</evidence>
<dbReference type="AlphaFoldDB" id="A0A151MWX5"/>
<accession>A0A151MWX5</accession>
<organism evidence="2 3">
    <name type="scientific">Alligator mississippiensis</name>
    <name type="common">American alligator</name>
    <dbReference type="NCBI Taxonomy" id="8496"/>
    <lineage>
        <taxon>Eukaryota</taxon>
        <taxon>Metazoa</taxon>
        <taxon>Chordata</taxon>
        <taxon>Craniata</taxon>
        <taxon>Vertebrata</taxon>
        <taxon>Euteleostomi</taxon>
        <taxon>Archelosauria</taxon>
        <taxon>Archosauria</taxon>
        <taxon>Crocodylia</taxon>
        <taxon>Alligatoridae</taxon>
        <taxon>Alligatorinae</taxon>
        <taxon>Alligator</taxon>
    </lineage>
</organism>
<evidence type="ECO:0000256" key="1">
    <source>
        <dbReference type="SAM" id="MobiDB-lite"/>
    </source>
</evidence>
<feature type="compositionally biased region" description="Basic and acidic residues" evidence="1">
    <location>
        <begin position="1"/>
        <end position="12"/>
    </location>
</feature>
<feature type="region of interest" description="Disordered" evidence="1">
    <location>
        <begin position="1"/>
        <end position="31"/>
    </location>
</feature>
<reference evidence="2 3" key="1">
    <citation type="journal article" date="2012" name="Genome Biol.">
        <title>Sequencing three crocodilian genomes to illuminate the evolution of archosaurs and amniotes.</title>
        <authorList>
            <person name="St John J.A."/>
            <person name="Braun E.L."/>
            <person name="Isberg S.R."/>
            <person name="Miles L.G."/>
            <person name="Chong A.Y."/>
            <person name="Gongora J."/>
            <person name="Dalzell P."/>
            <person name="Moran C."/>
            <person name="Bed'hom B."/>
            <person name="Abzhanov A."/>
            <person name="Burgess S.C."/>
            <person name="Cooksey A.M."/>
            <person name="Castoe T.A."/>
            <person name="Crawford N.G."/>
            <person name="Densmore L.D."/>
            <person name="Drew J.C."/>
            <person name="Edwards S.V."/>
            <person name="Faircloth B.C."/>
            <person name="Fujita M.K."/>
            <person name="Greenwold M.J."/>
            <person name="Hoffmann F.G."/>
            <person name="Howard J.M."/>
            <person name="Iguchi T."/>
            <person name="Janes D.E."/>
            <person name="Khan S.Y."/>
            <person name="Kohno S."/>
            <person name="de Koning A.J."/>
            <person name="Lance S.L."/>
            <person name="McCarthy F.M."/>
            <person name="McCormack J.E."/>
            <person name="Merchant M.E."/>
            <person name="Peterson D.G."/>
            <person name="Pollock D.D."/>
            <person name="Pourmand N."/>
            <person name="Raney B.J."/>
            <person name="Roessler K.A."/>
            <person name="Sanford J.R."/>
            <person name="Sawyer R.H."/>
            <person name="Schmidt C.J."/>
            <person name="Triplett E.W."/>
            <person name="Tuberville T.D."/>
            <person name="Venegas-Anaya M."/>
            <person name="Howard J.T."/>
            <person name="Jarvis E.D."/>
            <person name="Guillette L.J.Jr."/>
            <person name="Glenn T.C."/>
            <person name="Green R.E."/>
            <person name="Ray D.A."/>
        </authorList>
    </citation>
    <scope>NUCLEOTIDE SEQUENCE [LARGE SCALE GENOMIC DNA]</scope>
    <source>
        <strain evidence="2">KSC_2009_1</strain>
    </source>
</reference>
<protein>
    <submittedName>
        <fullName evidence="2">Uncharacterized protein</fullName>
    </submittedName>
</protein>
<proteinExistence type="predicted"/>
<gene>
    <name evidence="2" type="ORF">Y1Q_0009800</name>
</gene>
<comment type="caution">
    <text evidence="2">The sequence shown here is derived from an EMBL/GenBank/DDBJ whole genome shotgun (WGS) entry which is preliminary data.</text>
</comment>
<dbReference type="Proteomes" id="UP000050525">
    <property type="component" value="Unassembled WGS sequence"/>
</dbReference>
<name>A0A151MWX5_ALLMI</name>